<organism evidence="2 3">
    <name type="scientific">Paratrimastix pyriformis</name>
    <dbReference type="NCBI Taxonomy" id="342808"/>
    <lineage>
        <taxon>Eukaryota</taxon>
        <taxon>Metamonada</taxon>
        <taxon>Preaxostyla</taxon>
        <taxon>Paratrimastigidae</taxon>
        <taxon>Paratrimastix</taxon>
    </lineage>
</organism>
<evidence type="ECO:0000313" key="2">
    <source>
        <dbReference type="EMBL" id="KAJ4454555.1"/>
    </source>
</evidence>
<evidence type="ECO:0000313" key="3">
    <source>
        <dbReference type="Proteomes" id="UP001141327"/>
    </source>
</evidence>
<dbReference type="EMBL" id="JAPMOS010000148">
    <property type="protein sequence ID" value="KAJ4454555.1"/>
    <property type="molecule type" value="Genomic_DNA"/>
</dbReference>
<protein>
    <submittedName>
        <fullName evidence="2">Uncharacterized protein</fullName>
    </submittedName>
</protein>
<feature type="region of interest" description="Disordered" evidence="1">
    <location>
        <begin position="1"/>
        <end position="29"/>
    </location>
</feature>
<dbReference type="Proteomes" id="UP001141327">
    <property type="component" value="Unassembled WGS sequence"/>
</dbReference>
<sequence length="72" mass="8018">MMSGRATAGRLPIDTPSQDDLKPPRGHHSSSLELARNHFLLRWHFLSPGSKKCESRNCGLVFIGGIRAHRVI</sequence>
<evidence type="ECO:0000256" key="1">
    <source>
        <dbReference type="SAM" id="MobiDB-lite"/>
    </source>
</evidence>
<comment type="caution">
    <text evidence="2">The sequence shown here is derived from an EMBL/GenBank/DDBJ whole genome shotgun (WGS) entry which is preliminary data.</text>
</comment>
<keyword evidence="3" id="KW-1185">Reference proteome</keyword>
<accession>A0ABQ8U5C3</accession>
<gene>
    <name evidence="2" type="ORF">PAPYR_10710</name>
</gene>
<name>A0ABQ8U5C3_9EUKA</name>
<reference evidence="2" key="1">
    <citation type="journal article" date="2022" name="bioRxiv">
        <title>Genomics of Preaxostyla Flagellates Illuminates Evolutionary Transitions and the Path Towards Mitochondrial Loss.</title>
        <authorList>
            <person name="Novak L.V.F."/>
            <person name="Treitli S.C."/>
            <person name="Pyrih J."/>
            <person name="Halakuc P."/>
            <person name="Pipaliya S.V."/>
            <person name="Vacek V."/>
            <person name="Brzon O."/>
            <person name="Soukal P."/>
            <person name="Eme L."/>
            <person name="Dacks J.B."/>
            <person name="Karnkowska A."/>
            <person name="Elias M."/>
            <person name="Hampl V."/>
        </authorList>
    </citation>
    <scope>NUCLEOTIDE SEQUENCE</scope>
    <source>
        <strain evidence="2">RCP-MX</strain>
    </source>
</reference>
<proteinExistence type="predicted"/>